<evidence type="ECO:0000313" key="2">
    <source>
        <dbReference type="EMBL" id="HIQ78108.1"/>
    </source>
</evidence>
<evidence type="ECO:0000313" key="3">
    <source>
        <dbReference type="Proteomes" id="UP000824262"/>
    </source>
</evidence>
<dbReference type="InterPro" id="IPR042215">
    <property type="entry name" value="CarD-like_C"/>
</dbReference>
<dbReference type="Gene3D" id="1.20.58.1290">
    <property type="entry name" value="CarD-like, C-terminal domain"/>
    <property type="match status" value="1"/>
</dbReference>
<dbReference type="SUPFAM" id="SSF141259">
    <property type="entry name" value="CarD-like"/>
    <property type="match status" value="1"/>
</dbReference>
<reference evidence="2" key="2">
    <citation type="journal article" date="2021" name="PeerJ">
        <title>Extensive microbial diversity within the chicken gut microbiome revealed by metagenomics and culture.</title>
        <authorList>
            <person name="Gilroy R."/>
            <person name="Ravi A."/>
            <person name="Getino M."/>
            <person name="Pursley I."/>
            <person name="Horton D.L."/>
            <person name="Alikhan N.F."/>
            <person name="Baker D."/>
            <person name="Gharbi K."/>
            <person name="Hall N."/>
            <person name="Watson M."/>
            <person name="Adriaenssens E.M."/>
            <person name="Foster-Nyarko E."/>
            <person name="Jarju S."/>
            <person name="Secka A."/>
            <person name="Antonio M."/>
            <person name="Oren A."/>
            <person name="Chaudhuri R.R."/>
            <person name="La Ragione R."/>
            <person name="Hildebrand F."/>
            <person name="Pallen M.J."/>
        </authorList>
    </citation>
    <scope>NUCLEOTIDE SEQUENCE</scope>
    <source>
        <strain evidence="2">ChiBcolR7-354</strain>
    </source>
</reference>
<comment type="caution">
    <text evidence="2">The sequence shown here is derived from an EMBL/GenBank/DDBJ whole genome shotgun (WGS) entry which is preliminary data.</text>
</comment>
<dbReference type="AlphaFoldDB" id="A0A9D0ZCK1"/>
<reference evidence="2" key="1">
    <citation type="submission" date="2020-10" db="EMBL/GenBank/DDBJ databases">
        <authorList>
            <person name="Gilroy R."/>
        </authorList>
    </citation>
    <scope>NUCLEOTIDE SEQUENCE</scope>
    <source>
        <strain evidence="2">ChiBcolR7-354</strain>
    </source>
</reference>
<name>A0A9D0ZCK1_9FIRM</name>
<organism evidence="2 3">
    <name type="scientific">Candidatus Scatomorpha intestinavium</name>
    <dbReference type="NCBI Taxonomy" id="2840922"/>
    <lineage>
        <taxon>Bacteria</taxon>
        <taxon>Bacillati</taxon>
        <taxon>Bacillota</taxon>
        <taxon>Clostridia</taxon>
        <taxon>Eubacteriales</taxon>
        <taxon>Candidatus Scatomorpha</taxon>
    </lineage>
</organism>
<dbReference type="SMART" id="SM01058">
    <property type="entry name" value="CarD_TRCF"/>
    <property type="match status" value="1"/>
</dbReference>
<dbReference type="Proteomes" id="UP000824262">
    <property type="component" value="Unassembled WGS sequence"/>
</dbReference>
<dbReference type="InterPro" id="IPR003711">
    <property type="entry name" value="CarD-like/TRCF_RID"/>
</dbReference>
<protein>
    <submittedName>
        <fullName evidence="2">CarD family transcriptional regulator</fullName>
    </submittedName>
</protein>
<dbReference type="EMBL" id="DVGA01000030">
    <property type="protein sequence ID" value="HIQ78108.1"/>
    <property type="molecule type" value="Genomic_DNA"/>
</dbReference>
<dbReference type="InterPro" id="IPR036101">
    <property type="entry name" value="CarD-like/TRCF_RID_sf"/>
</dbReference>
<dbReference type="Pfam" id="PF02559">
    <property type="entry name" value="CarD_TRCF_RID"/>
    <property type="match status" value="1"/>
</dbReference>
<gene>
    <name evidence="2" type="ORF">IAB77_02485</name>
</gene>
<evidence type="ECO:0000259" key="1">
    <source>
        <dbReference type="SMART" id="SM01058"/>
    </source>
</evidence>
<sequence length="168" mass="19333">MYKNGELIFYGSTGVCRVEGTEKRPEKGGGREYYVLKPTCQDGTIYIPVDTQVYMRPVISREEAERLIDTIPGVKAEEIRERSFTQLAAHYEQLISRHDCDSLLRLLVSIRAKKKEAESHGRKFGQIDTRYLKRAENLLYGELSAALGLDYDKVEPYIAQRLTQKQKQ</sequence>
<feature type="domain" description="CarD-like/TRCF RNAP-interacting" evidence="1">
    <location>
        <begin position="1"/>
        <end position="111"/>
    </location>
</feature>
<dbReference type="Gene3D" id="2.40.10.170">
    <property type="match status" value="1"/>
</dbReference>
<proteinExistence type="predicted"/>
<accession>A0A9D0ZCK1</accession>